<dbReference type="GO" id="GO:0004124">
    <property type="term" value="F:cysteine synthase activity"/>
    <property type="evidence" value="ECO:0007669"/>
    <property type="project" value="UniProtKB-EC"/>
</dbReference>
<dbReference type="CDD" id="cd01561">
    <property type="entry name" value="CBS_like"/>
    <property type="match status" value="1"/>
</dbReference>
<dbReference type="RefSeq" id="WP_068616701.1">
    <property type="nucleotide sequence ID" value="NZ_CP016268.1"/>
</dbReference>
<dbReference type="Pfam" id="PF00291">
    <property type="entry name" value="PALP"/>
    <property type="match status" value="1"/>
</dbReference>
<evidence type="ECO:0000256" key="8">
    <source>
        <dbReference type="ARBA" id="ARBA00078257"/>
    </source>
</evidence>
<dbReference type="Gene3D" id="3.40.50.1100">
    <property type="match status" value="2"/>
</dbReference>
<comment type="similarity">
    <text evidence="3">Belongs to the cysteine synthase/cystathionine beta-synthase family.</text>
</comment>
<evidence type="ECO:0000256" key="1">
    <source>
        <dbReference type="ARBA" id="ARBA00001933"/>
    </source>
</evidence>
<dbReference type="Proteomes" id="UP000092695">
    <property type="component" value="Chromosome"/>
</dbReference>
<dbReference type="InterPro" id="IPR001216">
    <property type="entry name" value="P-phosphate_BS"/>
</dbReference>
<dbReference type="OrthoDB" id="9805733at2"/>
<dbReference type="KEGG" id="woc:BA177_12540"/>
<dbReference type="EC" id="2.5.1.47" evidence="4"/>
<comment type="pathway">
    <text evidence="2">Amino-acid biosynthesis; L-cysteine biosynthesis; L-cysteine from L-serine: step 2/2.</text>
</comment>
<dbReference type="AlphaFoldDB" id="A0A193LHB5"/>
<protein>
    <recommendedName>
        <fullName evidence="7">Cysteine synthase B</fullName>
        <ecNumber evidence="4">2.5.1.47</ecNumber>
    </recommendedName>
    <alternativeName>
        <fullName evidence="8">O-acetylserine (thiol)-lyase B</fullName>
    </alternativeName>
    <alternativeName>
        <fullName evidence="9">O-acetylserine sulfhydrylase B</fullName>
    </alternativeName>
</protein>
<name>A0A193LHB5_9GAMM</name>
<dbReference type="Pfam" id="PF00571">
    <property type="entry name" value="CBS"/>
    <property type="match status" value="2"/>
</dbReference>
<accession>A0A193LHB5</accession>
<dbReference type="EMBL" id="CP016268">
    <property type="protein sequence ID" value="ANO51920.1"/>
    <property type="molecule type" value="Genomic_DNA"/>
</dbReference>
<dbReference type="InterPro" id="IPR001926">
    <property type="entry name" value="TrpB-like_PALP"/>
</dbReference>
<dbReference type="PROSITE" id="PS51371">
    <property type="entry name" value="CBS"/>
    <property type="match status" value="1"/>
</dbReference>
<dbReference type="Gene3D" id="3.10.580.10">
    <property type="entry name" value="CBS-domain"/>
    <property type="match status" value="1"/>
</dbReference>
<evidence type="ECO:0000256" key="10">
    <source>
        <dbReference type="PROSITE-ProRule" id="PRU00703"/>
    </source>
</evidence>
<keyword evidence="10" id="KW-0129">CBS domain</keyword>
<evidence type="ECO:0000256" key="7">
    <source>
        <dbReference type="ARBA" id="ARBA00072081"/>
    </source>
</evidence>
<comment type="cofactor">
    <cofactor evidence="1">
        <name>pyridoxal 5'-phosphate</name>
        <dbReference type="ChEBI" id="CHEBI:597326"/>
    </cofactor>
</comment>
<dbReference type="PROSITE" id="PS00901">
    <property type="entry name" value="CYS_SYNTHASE"/>
    <property type="match status" value="1"/>
</dbReference>
<evidence type="ECO:0000256" key="2">
    <source>
        <dbReference type="ARBA" id="ARBA00004962"/>
    </source>
</evidence>
<dbReference type="PANTHER" id="PTHR10314">
    <property type="entry name" value="CYSTATHIONINE BETA-SYNTHASE"/>
    <property type="match status" value="1"/>
</dbReference>
<dbReference type="GO" id="GO:0006535">
    <property type="term" value="P:cysteine biosynthetic process from serine"/>
    <property type="evidence" value="ECO:0007669"/>
    <property type="project" value="InterPro"/>
</dbReference>
<dbReference type="InterPro" id="IPR046342">
    <property type="entry name" value="CBS_dom_sf"/>
</dbReference>
<evidence type="ECO:0000256" key="5">
    <source>
        <dbReference type="ARBA" id="ARBA00022898"/>
    </source>
</evidence>
<keyword evidence="13" id="KW-1185">Reference proteome</keyword>
<dbReference type="InterPro" id="IPR036052">
    <property type="entry name" value="TrpB-like_PALP_sf"/>
</dbReference>
<evidence type="ECO:0000313" key="12">
    <source>
        <dbReference type="EMBL" id="ANO51920.1"/>
    </source>
</evidence>
<evidence type="ECO:0000256" key="4">
    <source>
        <dbReference type="ARBA" id="ARBA00012681"/>
    </source>
</evidence>
<evidence type="ECO:0000256" key="3">
    <source>
        <dbReference type="ARBA" id="ARBA00007103"/>
    </source>
</evidence>
<evidence type="ECO:0000256" key="9">
    <source>
        <dbReference type="ARBA" id="ARBA00079153"/>
    </source>
</evidence>
<dbReference type="SMART" id="SM00116">
    <property type="entry name" value="CBS"/>
    <property type="match status" value="2"/>
</dbReference>
<feature type="domain" description="CBS" evidence="11">
    <location>
        <begin position="339"/>
        <end position="395"/>
    </location>
</feature>
<dbReference type="FunFam" id="3.40.50.1100:FF:000003">
    <property type="entry name" value="Cystathionine beta-synthase"/>
    <property type="match status" value="1"/>
</dbReference>
<evidence type="ECO:0000256" key="6">
    <source>
        <dbReference type="ARBA" id="ARBA00047931"/>
    </source>
</evidence>
<reference evidence="12 13" key="1">
    <citation type="submission" date="2016-06" db="EMBL/GenBank/DDBJ databases">
        <title>Complete genome sequence of a deep-branching marine Gamma Proteobacterium Woeseia oceani type strain XK5.</title>
        <authorList>
            <person name="Mu D."/>
            <person name="Du Z."/>
        </authorList>
    </citation>
    <scope>NUCLEOTIDE SEQUENCE [LARGE SCALE GENOMIC DNA]</scope>
    <source>
        <strain evidence="12 13">XK5</strain>
    </source>
</reference>
<sequence>MNVYSNILDMVGSTPMLEISRLDTGPCRLFLKLELMNPAGSIKDRIGMSMIEQAEQRGDIKPGDTIVEATAGNTGLGLALVAQQKGYHLVLVLPDKMSQEKIFNLRAMGAEVVLTRSDVAKGHPEYYQDLGQRIASEKGAYFINQFANPDNPLAHEQTTAPEILEQMQGDLDAIVVGVGSSGTVTGIGRYLAEHAPQVDIILADPVGSILADYINKGELHEKNAGWLVEGIGEDFIPSIADFSQVKKAYSISDEESFSTARELLQKEGLLAGSSTGTLLSAALRYCREQTEPKRVVSFACDTGNKYLSKLFNDFWMEDQGFIKRQHYGDLRDLIGRPHGERATITVGADDVLMTAHNRLRNAGFSQLPVMDDGKLVGVLTEDDIIRYVFGKPDLMNSKVREAMQTAYIQVGKDSSINNLVAMLHVQPCAAVVDDNEFYGLITRADVLNYLRLQV</sequence>
<gene>
    <name evidence="12" type="ORF">BA177_12540</name>
</gene>
<dbReference type="STRING" id="1548547.BA177_12540"/>
<dbReference type="InterPro" id="IPR050214">
    <property type="entry name" value="Cys_Synth/Cystath_Beta-Synth"/>
</dbReference>
<keyword evidence="5" id="KW-0663">Pyridoxal phosphate</keyword>
<dbReference type="SUPFAM" id="SSF53686">
    <property type="entry name" value="Tryptophan synthase beta subunit-like PLP-dependent enzymes"/>
    <property type="match status" value="1"/>
</dbReference>
<evidence type="ECO:0000259" key="11">
    <source>
        <dbReference type="PROSITE" id="PS51371"/>
    </source>
</evidence>
<dbReference type="FunFam" id="3.40.50.1100:FF:000118">
    <property type="entry name" value="Related to CYS4-cystathionine beta-synthase"/>
    <property type="match status" value="1"/>
</dbReference>
<proteinExistence type="inferred from homology"/>
<organism evidence="12 13">
    <name type="scientific">Woeseia oceani</name>
    <dbReference type="NCBI Taxonomy" id="1548547"/>
    <lineage>
        <taxon>Bacteria</taxon>
        <taxon>Pseudomonadati</taxon>
        <taxon>Pseudomonadota</taxon>
        <taxon>Gammaproteobacteria</taxon>
        <taxon>Woeseiales</taxon>
        <taxon>Woeseiaceae</taxon>
        <taxon>Woeseia</taxon>
    </lineage>
</organism>
<evidence type="ECO:0000313" key="13">
    <source>
        <dbReference type="Proteomes" id="UP000092695"/>
    </source>
</evidence>
<dbReference type="InterPro" id="IPR000644">
    <property type="entry name" value="CBS_dom"/>
</dbReference>
<dbReference type="SUPFAM" id="SSF54631">
    <property type="entry name" value="CBS-domain pair"/>
    <property type="match status" value="1"/>
</dbReference>
<comment type="catalytic activity">
    <reaction evidence="6">
        <text>O-acetyl-L-serine + hydrogen sulfide = L-cysteine + acetate</text>
        <dbReference type="Rhea" id="RHEA:14829"/>
        <dbReference type="ChEBI" id="CHEBI:29919"/>
        <dbReference type="ChEBI" id="CHEBI:30089"/>
        <dbReference type="ChEBI" id="CHEBI:35235"/>
        <dbReference type="ChEBI" id="CHEBI:58340"/>
        <dbReference type="EC" id="2.5.1.47"/>
    </reaction>
</comment>